<accession>A0ABU2CDJ6</accession>
<evidence type="ECO:0000259" key="5">
    <source>
        <dbReference type="PROSITE" id="PS50931"/>
    </source>
</evidence>
<keyword evidence="7" id="KW-1185">Reference proteome</keyword>
<evidence type="ECO:0000256" key="2">
    <source>
        <dbReference type="ARBA" id="ARBA00023015"/>
    </source>
</evidence>
<evidence type="ECO:0000256" key="1">
    <source>
        <dbReference type="ARBA" id="ARBA00009437"/>
    </source>
</evidence>
<reference evidence="6 7" key="1">
    <citation type="submission" date="2023-07" db="EMBL/GenBank/DDBJ databases">
        <title>Sorghum-associated microbial communities from plants grown in Nebraska, USA.</title>
        <authorList>
            <person name="Schachtman D."/>
        </authorList>
    </citation>
    <scope>NUCLEOTIDE SEQUENCE [LARGE SCALE GENOMIC DNA]</scope>
    <source>
        <strain evidence="6 7">BE313</strain>
    </source>
</reference>
<evidence type="ECO:0000256" key="3">
    <source>
        <dbReference type="ARBA" id="ARBA00023125"/>
    </source>
</evidence>
<evidence type="ECO:0000256" key="4">
    <source>
        <dbReference type="ARBA" id="ARBA00023163"/>
    </source>
</evidence>
<dbReference type="Pfam" id="PF00126">
    <property type="entry name" value="HTH_1"/>
    <property type="match status" value="1"/>
</dbReference>
<dbReference type="InterPro" id="IPR000847">
    <property type="entry name" value="LysR_HTH_N"/>
</dbReference>
<keyword evidence="2" id="KW-0805">Transcription regulation</keyword>
<dbReference type="InterPro" id="IPR036388">
    <property type="entry name" value="WH-like_DNA-bd_sf"/>
</dbReference>
<comment type="similarity">
    <text evidence="1">Belongs to the LysR transcriptional regulatory family.</text>
</comment>
<dbReference type="Gene3D" id="1.10.10.10">
    <property type="entry name" value="Winged helix-like DNA-binding domain superfamily/Winged helix DNA-binding domain"/>
    <property type="match status" value="1"/>
</dbReference>
<protein>
    <submittedName>
        <fullName evidence="6">DNA-binding transcriptional LysR family regulator</fullName>
    </submittedName>
</protein>
<sequence length="298" mass="33282">MAQGADLKLLRIFAAVARHQGFARAQQELNLTTSAISTYMAQLESDVGFSLCRRGRGGFALTAKGELLLSETLRVLGELDGFERYTQSLKGELGGTLKMGVLDTTVTDASLPLAQAIGVFSSKYPAMHLSLLIRSPYELQKGLLDNELDIAVGFFPAKANGLVYHPLYREQQWLYCSDRHPCFTQKHLLPAVVSELNVVSRSYWSQTELSRHGFKRSVATVESMEAQLILILSGGYIGYLPEHYAQSWVEQGRLKVLLPAEFGYQSQFSLVLRRGRSRELPLQAMRELLQPAKRASKR</sequence>
<name>A0ABU2CDJ6_9BURK</name>
<dbReference type="Proteomes" id="UP001180487">
    <property type="component" value="Unassembled WGS sequence"/>
</dbReference>
<evidence type="ECO:0000313" key="7">
    <source>
        <dbReference type="Proteomes" id="UP001180487"/>
    </source>
</evidence>
<keyword evidence="4" id="KW-0804">Transcription</keyword>
<dbReference type="CDD" id="cd05466">
    <property type="entry name" value="PBP2_LTTR_substrate"/>
    <property type="match status" value="1"/>
</dbReference>
<gene>
    <name evidence="6" type="ORF">J2X19_004080</name>
</gene>
<evidence type="ECO:0000313" key="6">
    <source>
        <dbReference type="EMBL" id="MDR7379386.1"/>
    </source>
</evidence>
<dbReference type="GO" id="GO:0003677">
    <property type="term" value="F:DNA binding"/>
    <property type="evidence" value="ECO:0007669"/>
    <property type="project" value="UniProtKB-KW"/>
</dbReference>
<dbReference type="RefSeq" id="WP_310375986.1">
    <property type="nucleotide sequence ID" value="NZ_JAVDXT010000004.1"/>
</dbReference>
<dbReference type="SUPFAM" id="SSF53850">
    <property type="entry name" value="Periplasmic binding protein-like II"/>
    <property type="match status" value="1"/>
</dbReference>
<dbReference type="EMBL" id="JAVDXT010000004">
    <property type="protein sequence ID" value="MDR7379386.1"/>
    <property type="molecule type" value="Genomic_DNA"/>
</dbReference>
<dbReference type="InterPro" id="IPR005119">
    <property type="entry name" value="LysR_subst-bd"/>
</dbReference>
<keyword evidence="3 6" id="KW-0238">DNA-binding</keyword>
<dbReference type="InterPro" id="IPR036390">
    <property type="entry name" value="WH_DNA-bd_sf"/>
</dbReference>
<dbReference type="PANTHER" id="PTHR30126:SF98">
    <property type="entry name" value="HTH-TYPE TRANSCRIPTIONAL ACTIVATOR BAUR"/>
    <property type="match status" value="1"/>
</dbReference>
<dbReference type="PANTHER" id="PTHR30126">
    <property type="entry name" value="HTH-TYPE TRANSCRIPTIONAL REGULATOR"/>
    <property type="match status" value="1"/>
</dbReference>
<comment type="caution">
    <text evidence="6">The sequence shown here is derived from an EMBL/GenBank/DDBJ whole genome shotgun (WGS) entry which is preliminary data.</text>
</comment>
<feature type="domain" description="HTH lysR-type" evidence="5">
    <location>
        <begin position="1"/>
        <end position="62"/>
    </location>
</feature>
<proteinExistence type="inferred from homology"/>
<dbReference type="Pfam" id="PF03466">
    <property type="entry name" value="LysR_substrate"/>
    <property type="match status" value="1"/>
</dbReference>
<dbReference type="Gene3D" id="3.40.190.290">
    <property type="match status" value="1"/>
</dbReference>
<dbReference type="PROSITE" id="PS50931">
    <property type="entry name" value="HTH_LYSR"/>
    <property type="match status" value="1"/>
</dbReference>
<dbReference type="SUPFAM" id="SSF46785">
    <property type="entry name" value="Winged helix' DNA-binding domain"/>
    <property type="match status" value="1"/>
</dbReference>
<organism evidence="6 7">
    <name type="scientific">Rhodoferax ferrireducens</name>
    <dbReference type="NCBI Taxonomy" id="192843"/>
    <lineage>
        <taxon>Bacteria</taxon>
        <taxon>Pseudomonadati</taxon>
        <taxon>Pseudomonadota</taxon>
        <taxon>Betaproteobacteria</taxon>
        <taxon>Burkholderiales</taxon>
        <taxon>Comamonadaceae</taxon>
        <taxon>Rhodoferax</taxon>
    </lineage>
</organism>